<dbReference type="Pfam" id="PF01432">
    <property type="entry name" value="Peptidase_M3"/>
    <property type="match status" value="1"/>
</dbReference>
<feature type="domain" description="Peptidase M3A/M3B catalytic" evidence="17">
    <location>
        <begin position="282"/>
        <end position="767"/>
    </location>
</feature>
<evidence type="ECO:0000256" key="12">
    <source>
        <dbReference type="ARBA" id="ARBA00023128"/>
    </source>
</evidence>
<dbReference type="Proteomes" id="UP001358417">
    <property type="component" value="Unassembled WGS sequence"/>
</dbReference>
<dbReference type="GO" id="GO:0006518">
    <property type="term" value="P:peptide metabolic process"/>
    <property type="evidence" value="ECO:0007669"/>
    <property type="project" value="TreeGrafter"/>
</dbReference>
<comment type="catalytic activity">
    <reaction evidence="1">
        <text>Release of an N-terminal octapeptide as second stage of processing of some proteins imported into the mitochondrion.</text>
        <dbReference type="EC" id="3.4.24.59"/>
    </reaction>
</comment>
<organism evidence="18 19">
    <name type="scientific">Exophiala bonariae</name>
    <dbReference type="NCBI Taxonomy" id="1690606"/>
    <lineage>
        <taxon>Eukaryota</taxon>
        <taxon>Fungi</taxon>
        <taxon>Dikarya</taxon>
        <taxon>Ascomycota</taxon>
        <taxon>Pezizomycotina</taxon>
        <taxon>Eurotiomycetes</taxon>
        <taxon>Chaetothyriomycetidae</taxon>
        <taxon>Chaetothyriales</taxon>
        <taxon>Herpotrichiellaceae</taxon>
        <taxon>Exophiala</taxon>
    </lineage>
</organism>
<evidence type="ECO:0000313" key="19">
    <source>
        <dbReference type="Proteomes" id="UP001358417"/>
    </source>
</evidence>
<evidence type="ECO:0000256" key="15">
    <source>
        <dbReference type="RuleBase" id="RU003435"/>
    </source>
</evidence>
<keyword evidence="9 15" id="KW-0862">Zinc</keyword>
<comment type="cofactor">
    <cofactor evidence="15">
        <name>Zn(2+)</name>
        <dbReference type="ChEBI" id="CHEBI:29105"/>
    </cofactor>
    <text evidence="15">Binds 1 zinc ion.</text>
</comment>
<comment type="caution">
    <text evidence="18">The sequence shown here is derived from an EMBL/GenBank/DDBJ whole genome shotgun (WGS) entry which is preliminary data.</text>
</comment>
<evidence type="ECO:0000256" key="14">
    <source>
        <dbReference type="ARBA" id="ARBA00032470"/>
    </source>
</evidence>
<evidence type="ECO:0000256" key="7">
    <source>
        <dbReference type="ARBA" id="ARBA00022723"/>
    </source>
</evidence>
<evidence type="ECO:0000256" key="1">
    <source>
        <dbReference type="ARBA" id="ARBA00000436"/>
    </source>
</evidence>
<sequence length="794" mass="88694">MHQVLRRAPWTCARCIRTAKRHESSIAASAIVPSQDNTFEQVYAQSSPSRQSDNALLRELFNNKSATSTLNRMTSGLLGNNLLTSPQGFQKFAEVSVAQCKRLVDRTLAASTPEEYRAIPRDLDRLSDLLCRVIDLSDFIRNIHPSEDVVAAATASYSLTYQYMNELNTTIGLNQQLKKAWDTPEVREQWNEEEKMVAQLLIKDFAKSGIDLPDQQRQEFVSLSNEIAQIGTDFTNQMEHAKEHVTLSIAQLNGVDPTLLQGRRPHDKVSVPVHSPPSNDILKSANNSSTRKAVYVAERTASKRTIARLEQLLTTRAKLARLTGYANYAQLALGDKMAKSPEAVVNFLESLNRSNKPQVQSELKALLDIKRETQAGGETIDPWDHAYLVNKLKQRQVQQGPRTSKSRLHSNAKSYFALGHVMQGLSGLFESLYGVRLVPRETAKGEIWHPDVRRLDVYTDKQEHIATMYCDLFSRPSKPRNPAHFTLLCSREISEEEIRECEERNEPLNNEMPTLLGANAISGKTAHHQIPIIALVCAFPNPDRVRDPSLLSLFSVNTLFHEMGHAIHSILGRTSLQSIAGTRCATDFAELPSMLMEHFATDPTVLKMFARHWETGAVIPDEMIDALTKERLKGAAMTGGWENESQILMSLLDQTYHSNGPIEDISRGRYYDSTAVYHQVWNKYGSVQEPASTAWQGFFGHLHTYGAMYYAYAFDKAIAWQVWRSVFRGGEDGGAIDRVAGERLKQEVLRFGGGKDPWLCLEGLLGEGKGVLAEGGEAAMLEVGKWGVGATIEA</sequence>
<dbReference type="CDD" id="cd06457">
    <property type="entry name" value="M3A_MIP"/>
    <property type="match status" value="1"/>
</dbReference>
<dbReference type="Gene3D" id="1.10.1370.10">
    <property type="entry name" value="Neurolysin, domain 3"/>
    <property type="match status" value="1"/>
</dbReference>
<keyword evidence="12" id="KW-0496">Mitochondrion</keyword>
<evidence type="ECO:0000259" key="17">
    <source>
        <dbReference type="Pfam" id="PF01432"/>
    </source>
</evidence>
<keyword evidence="19" id="KW-1185">Reference proteome</keyword>
<dbReference type="InterPro" id="IPR033851">
    <property type="entry name" value="M3A_MIP"/>
</dbReference>
<evidence type="ECO:0000256" key="10">
    <source>
        <dbReference type="ARBA" id="ARBA00022946"/>
    </source>
</evidence>
<dbReference type="RefSeq" id="XP_064703641.1">
    <property type="nucleotide sequence ID" value="XM_064849417.1"/>
</dbReference>
<dbReference type="GO" id="GO:0004222">
    <property type="term" value="F:metalloendopeptidase activity"/>
    <property type="evidence" value="ECO:0007669"/>
    <property type="project" value="UniProtKB-EC"/>
</dbReference>
<keyword evidence="6 15" id="KW-0645">Protease</keyword>
<name>A0AAV9N5M6_9EURO</name>
<evidence type="ECO:0000256" key="16">
    <source>
        <dbReference type="SAM" id="MobiDB-lite"/>
    </source>
</evidence>
<dbReference type="EMBL" id="JAVRRD010000022">
    <property type="protein sequence ID" value="KAK5048183.1"/>
    <property type="molecule type" value="Genomic_DNA"/>
</dbReference>
<keyword evidence="10" id="KW-0809">Transit peptide</keyword>
<dbReference type="PANTHER" id="PTHR11804">
    <property type="entry name" value="PROTEASE M3 THIMET OLIGOPEPTIDASE-RELATED"/>
    <property type="match status" value="1"/>
</dbReference>
<dbReference type="EC" id="3.4.24.59" evidence="4"/>
<evidence type="ECO:0000256" key="9">
    <source>
        <dbReference type="ARBA" id="ARBA00022833"/>
    </source>
</evidence>
<evidence type="ECO:0000256" key="13">
    <source>
        <dbReference type="ARBA" id="ARBA00025208"/>
    </source>
</evidence>
<dbReference type="Gene3D" id="3.40.390.10">
    <property type="entry name" value="Collagenase (Catalytic Domain)"/>
    <property type="match status" value="1"/>
</dbReference>
<keyword evidence="7 15" id="KW-0479">Metal-binding</keyword>
<dbReference type="GO" id="GO:0006627">
    <property type="term" value="P:protein processing involved in protein targeting to mitochondrion"/>
    <property type="evidence" value="ECO:0007669"/>
    <property type="project" value="TreeGrafter"/>
</dbReference>
<feature type="region of interest" description="Disordered" evidence="16">
    <location>
        <begin position="262"/>
        <end position="285"/>
    </location>
</feature>
<evidence type="ECO:0000256" key="11">
    <source>
        <dbReference type="ARBA" id="ARBA00023049"/>
    </source>
</evidence>
<evidence type="ECO:0000256" key="2">
    <source>
        <dbReference type="ARBA" id="ARBA00004305"/>
    </source>
</evidence>
<dbReference type="InterPro" id="IPR024077">
    <property type="entry name" value="Neurolysin/TOP_dom2"/>
</dbReference>
<comment type="similarity">
    <text evidence="3 15">Belongs to the peptidase M3 family.</text>
</comment>
<evidence type="ECO:0000256" key="6">
    <source>
        <dbReference type="ARBA" id="ARBA00022670"/>
    </source>
</evidence>
<dbReference type="InterPro" id="IPR001567">
    <property type="entry name" value="Pept_M3A_M3B_dom"/>
</dbReference>
<evidence type="ECO:0000256" key="8">
    <source>
        <dbReference type="ARBA" id="ARBA00022801"/>
    </source>
</evidence>
<dbReference type="GO" id="GO:0005759">
    <property type="term" value="C:mitochondrial matrix"/>
    <property type="evidence" value="ECO:0007669"/>
    <property type="project" value="UniProtKB-SubCell"/>
</dbReference>
<dbReference type="PANTHER" id="PTHR11804:SF79">
    <property type="entry name" value="MITOCHONDRIAL INTERMEDIATE PEPTIDASE"/>
    <property type="match status" value="1"/>
</dbReference>
<gene>
    <name evidence="18" type="ORF">LTR84_005853</name>
</gene>
<reference evidence="18 19" key="1">
    <citation type="submission" date="2023-08" db="EMBL/GenBank/DDBJ databases">
        <title>Black Yeasts Isolated from many extreme environments.</title>
        <authorList>
            <person name="Coleine C."/>
            <person name="Stajich J.E."/>
            <person name="Selbmann L."/>
        </authorList>
    </citation>
    <scope>NUCLEOTIDE SEQUENCE [LARGE SCALE GENOMIC DNA]</scope>
    <source>
        <strain evidence="18 19">CCFEE 5792</strain>
    </source>
</reference>
<dbReference type="SUPFAM" id="SSF55486">
    <property type="entry name" value="Metalloproteases ('zincins'), catalytic domain"/>
    <property type="match status" value="1"/>
</dbReference>
<proteinExistence type="inferred from homology"/>
<dbReference type="GeneID" id="89974027"/>
<keyword evidence="8 15" id="KW-0378">Hydrolase</keyword>
<dbReference type="AlphaFoldDB" id="A0AAV9N5M6"/>
<protein>
    <recommendedName>
        <fullName evidence="5">Mitochondrial intermediate peptidase</fullName>
        <ecNumber evidence="4">3.4.24.59</ecNumber>
    </recommendedName>
    <alternativeName>
        <fullName evidence="14">Octapeptidyl aminopeptidase</fullName>
    </alternativeName>
</protein>
<evidence type="ECO:0000256" key="4">
    <source>
        <dbReference type="ARBA" id="ARBA00012441"/>
    </source>
</evidence>
<dbReference type="InterPro" id="IPR024079">
    <property type="entry name" value="MetalloPept_cat_dom_sf"/>
</dbReference>
<comment type="subcellular location">
    <subcellularLocation>
        <location evidence="2">Mitochondrion matrix</location>
    </subcellularLocation>
</comment>
<dbReference type="InterPro" id="IPR045090">
    <property type="entry name" value="Pept_M3A_M3B"/>
</dbReference>
<evidence type="ECO:0000256" key="3">
    <source>
        <dbReference type="ARBA" id="ARBA00006040"/>
    </source>
</evidence>
<evidence type="ECO:0000313" key="18">
    <source>
        <dbReference type="EMBL" id="KAK5048183.1"/>
    </source>
</evidence>
<comment type="function">
    <text evidence="13">Cleaves proteins, imported into the mitochondrion, to their mature size. While most mitochondrial precursor proteins are processed to the mature form in one step by mitochondrial processing peptidase (MPP), the sequential cleavage by MIP of an octapeptide after initial processing by MPP is a required step for a subgroup of nuclear-encoded precursor proteins destined for the matrix or the inner membrane.</text>
</comment>
<evidence type="ECO:0000256" key="5">
    <source>
        <dbReference type="ARBA" id="ARBA00018046"/>
    </source>
</evidence>
<dbReference type="GO" id="GO:0046872">
    <property type="term" value="F:metal ion binding"/>
    <property type="evidence" value="ECO:0007669"/>
    <property type="project" value="UniProtKB-UniRule"/>
</dbReference>
<keyword evidence="11 15" id="KW-0482">Metalloprotease</keyword>
<accession>A0AAV9N5M6</accession>